<evidence type="ECO:0000313" key="2">
    <source>
        <dbReference type="Proteomes" id="UP000038045"/>
    </source>
</evidence>
<proteinExistence type="predicted"/>
<evidence type="ECO:0000313" key="3">
    <source>
        <dbReference type="WBParaSite" id="PTRK_0001284600.1"/>
    </source>
</evidence>
<feature type="region of interest" description="Disordered" evidence="1">
    <location>
        <begin position="1"/>
        <end position="58"/>
    </location>
</feature>
<dbReference type="WBParaSite" id="PTRK_0001284600.1">
    <property type="protein sequence ID" value="PTRK_0001284600.1"/>
    <property type="gene ID" value="PTRK_0001284600"/>
</dbReference>
<sequence length="58" mass="7081">MNSRNNMPYYDSYENNENEFTNSRMRNNHYGSMNNRQTHGRYDNSYEDYYNTGRGSSY</sequence>
<reference evidence="3" key="1">
    <citation type="submission" date="2017-02" db="UniProtKB">
        <authorList>
            <consortium name="WormBaseParasite"/>
        </authorList>
    </citation>
    <scope>IDENTIFICATION</scope>
</reference>
<protein>
    <submittedName>
        <fullName evidence="3">SWFGD domain-containing protein</fullName>
    </submittedName>
</protein>
<evidence type="ECO:0000256" key="1">
    <source>
        <dbReference type="SAM" id="MobiDB-lite"/>
    </source>
</evidence>
<feature type="compositionally biased region" description="Polar residues" evidence="1">
    <location>
        <begin position="13"/>
        <end position="37"/>
    </location>
</feature>
<organism evidence="2 3">
    <name type="scientific">Parastrongyloides trichosuri</name>
    <name type="common">Possum-specific nematode worm</name>
    <dbReference type="NCBI Taxonomy" id="131310"/>
    <lineage>
        <taxon>Eukaryota</taxon>
        <taxon>Metazoa</taxon>
        <taxon>Ecdysozoa</taxon>
        <taxon>Nematoda</taxon>
        <taxon>Chromadorea</taxon>
        <taxon>Rhabditida</taxon>
        <taxon>Tylenchina</taxon>
        <taxon>Panagrolaimomorpha</taxon>
        <taxon>Strongyloidoidea</taxon>
        <taxon>Strongyloididae</taxon>
        <taxon>Parastrongyloides</taxon>
    </lineage>
</organism>
<keyword evidence="2" id="KW-1185">Reference proteome</keyword>
<dbReference type="AlphaFoldDB" id="A0A0N4ZW52"/>
<dbReference type="Proteomes" id="UP000038045">
    <property type="component" value="Unplaced"/>
</dbReference>
<accession>A0A0N4ZW52</accession>
<name>A0A0N4ZW52_PARTI</name>